<dbReference type="PANTHER" id="PTHR11266">
    <property type="entry name" value="PEROXISOMAL MEMBRANE PROTEIN 2, PXMP2 MPV17"/>
    <property type="match status" value="1"/>
</dbReference>
<keyword evidence="3 7" id="KW-0812">Transmembrane</keyword>
<evidence type="ECO:0000256" key="3">
    <source>
        <dbReference type="ARBA" id="ARBA00022692"/>
    </source>
</evidence>
<evidence type="ECO:0000256" key="7">
    <source>
        <dbReference type="SAM" id="Phobius"/>
    </source>
</evidence>
<dbReference type="SUPFAM" id="SSF57850">
    <property type="entry name" value="RING/U-box"/>
    <property type="match status" value="1"/>
</dbReference>
<dbReference type="PROSITE" id="PS50089">
    <property type="entry name" value="ZF_RING_2"/>
    <property type="match status" value="1"/>
</dbReference>
<organism evidence="9 10">
    <name type="scientific">Cephalotus follicularis</name>
    <name type="common">Albany pitcher plant</name>
    <dbReference type="NCBI Taxonomy" id="3775"/>
    <lineage>
        <taxon>Eukaryota</taxon>
        <taxon>Viridiplantae</taxon>
        <taxon>Streptophyta</taxon>
        <taxon>Embryophyta</taxon>
        <taxon>Tracheophyta</taxon>
        <taxon>Spermatophyta</taxon>
        <taxon>Magnoliopsida</taxon>
        <taxon>eudicotyledons</taxon>
        <taxon>Gunneridae</taxon>
        <taxon>Pentapetalae</taxon>
        <taxon>rosids</taxon>
        <taxon>fabids</taxon>
        <taxon>Oxalidales</taxon>
        <taxon>Cephalotaceae</taxon>
        <taxon>Cephalotus</taxon>
    </lineage>
</organism>
<proteinExistence type="inferred from homology"/>
<comment type="caution">
    <text evidence="9">The sequence shown here is derived from an EMBL/GenBank/DDBJ whole genome shotgun (WGS) entry which is preliminary data.</text>
</comment>
<comment type="similarity">
    <text evidence="2">Belongs to the peroxisomal membrane protein PXMP2/4 family.</text>
</comment>
<dbReference type="Gene3D" id="3.30.40.10">
    <property type="entry name" value="Zinc/RING finger domain, C3HC4 (zinc finger)"/>
    <property type="match status" value="1"/>
</dbReference>
<dbReference type="PANTHER" id="PTHR11266:SF91">
    <property type="entry name" value="EXPRESSED PROTEIN"/>
    <property type="match status" value="1"/>
</dbReference>
<dbReference type="STRING" id="3775.A0A1Q3AZI2"/>
<feature type="transmembrane region" description="Helical" evidence="7">
    <location>
        <begin position="186"/>
        <end position="206"/>
    </location>
</feature>
<dbReference type="GO" id="GO:0008270">
    <property type="term" value="F:zinc ion binding"/>
    <property type="evidence" value="ECO:0007669"/>
    <property type="project" value="UniProtKB-KW"/>
</dbReference>
<dbReference type="GO" id="GO:0016020">
    <property type="term" value="C:membrane"/>
    <property type="evidence" value="ECO:0007669"/>
    <property type="project" value="UniProtKB-SubCell"/>
</dbReference>
<dbReference type="InterPro" id="IPR021099">
    <property type="entry name" value="PORR_domain"/>
</dbReference>
<evidence type="ECO:0000259" key="8">
    <source>
        <dbReference type="PROSITE" id="PS50089"/>
    </source>
</evidence>
<dbReference type="InParanoid" id="A0A1Q3AZI2"/>
<feature type="transmembrane region" description="Helical" evidence="7">
    <location>
        <begin position="144"/>
        <end position="166"/>
    </location>
</feature>
<dbReference type="Pfam" id="PF11955">
    <property type="entry name" value="PORR"/>
    <property type="match status" value="1"/>
</dbReference>
<dbReference type="GO" id="GO:0005737">
    <property type="term" value="C:cytoplasm"/>
    <property type="evidence" value="ECO:0007669"/>
    <property type="project" value="TreeGrafter"/>
</dbReference>
<evidence type="ECO:0000256" key="4">
    <source>
        <dbReference type="ARBA" id="ARBA00022989"/>
    </source>
</evidence>
<evidence type="ECO:0000313" key="10">
    <source>
        <dbReference type="Proteomes" id="UP000187406"/>
    </source>
</evidence>
<protein>
    <submittedName>
        <fullName evidence="9">Mpv17_PMP22 domain-containing protein/PORR domain-containing protein/zf-RING_2 domain-containing protein</fullName>
    </submittedName>
</protein>
<feature type="domain" description="RING-type" evidence="8">
    <location>
        <begin position="426"/>
        <end position="467"/>
    </location>
</feature>
<evidence type="ECO:0000256" key="1">
    <source>
        <dbReference type="ARBA" id="ARBA00004141"/>
    </source>
</evidence>
<keyword evidence="10" id="KW-1185">Reference proteome</keyword>
<dbReference type="OrthoDB" id="430207at2759"/>
<evidence type="ECO:0000313" key="9">
    <source>
        <dbReference type="EMBL" id="GAV61054.1"/>
    </source>
</evidence>
<evidence type="ECO:0000256" key="5">
    <source>
        <dbReference type="ARBA" id="ARBA00023136"/>
    </source>
</evidence>
<dbReference type="FunFam" id="3.30.40.10:FF:000468">
    <property type="entry name" value="RING/U-box superfamily protein"/>
    <property type="match status" value="1"/>
</dbReference>
<dbReference type="Proteomes" id="UP000187406">
    <property type="component" value="Unassembled WGS sequence"/>
</dbReference>
<sequence length="517" mass="59102">MEALGGGGGGGGIWWWNPLRRKTGNKRSYSQSPDSVEATGGAGHRFPLKQAITSASLVLTGDAIAQVRERLIKTESLRDNSQLVSSFFFFSIFQLNILFFFFLDHDWLRALRMSSYGFLFYGPGSYAWYNYLDHCLPQQNARNFMVKVLLNQIILGPAVIAVVFAWNNLWQGKLSQLPSKYQNDAFPTLLCGLRFWIPVSALNFWIVPLHARVAFMSTGAIFWNSFLSLTMSKYCFKHGFLPGMMLNKDQTAKFNEWQRLPYMGPYNETGGKKTTKAGIKALEKRAVAISHEFSSLTVEKMVEVEKISHFRKCFAAQPGQLVVFDNGMARELNPVTRQIIHETPPRFIGQVPDHVQVSRQQHQESRLTQDEQKKVLMKLKLETYNPRTSSIKKLTKRLCLYYSQRDQAKEVVKEREREIDEDGQRCAVCLEDFEPKESVMLTPCNHMFHEECIVPWVKSHGQCPVCRFALCERLRESVATLNNNNFADVEANNVITGELISIIRAMEEAAIWGNRAR</sequence>
<dbReference type="Pfam" id="PF13639">
    <property type="entry name" value="zf-RING_2"/>
    <property type="match status" value="1"/>
</dbReference>
<dbReference type="InterPro" id="IPR013083">
    <property type="entry name" value="Znf_RING/FYVE/PHD"/>
</dbReference>
<keyword evidence="5 7" id="KW-0472">Membrane</keyword>
<dbReference type="Pfam" id="PF04117">
    <property type="entry name" value="Mpv17_PMP22"/>
    <property type="match status" value="1"/>
</dbReference>
<reference evidence="10" key="1">
    <citation type="submission" date="2016-04" db="EMBL/GenBank/DDBJ databases">
        <title>Cephalotus genome sequencing.</title>
        <authorList>
            <person name="Fukushima K."/>
            <person name="Hasebe M."/>
            <person name="Fang X."/>
        </authorList>
    </citation>
    <scope>NUCLEOTIDE SEQUENCE [LARGE SCALE GENOMIC DNA]</scope>
    <source>
        <strain evidence="10">cv. St1</strain>
    </source>
</reference>
<dbReference type="InterPro" id="IPR001841">
    <property type="entry name" value="Znf_RING"/>
</dbReference>
<dbReference type="SMART" id="SM00184">
    <property type="entry name" value="RING"/>
    <property type="match status" value="1"/>
</dbReference>
<feature type="transmembrane region" description="Helical" evidence="7">
    <location>
        <begin position="213"/>
        <end position="231"/>
    </location>
</feature>
<gene>
    <name evidence="9" type="ORF">CFOL_v3_04582</name>
</gene>
<name>A0A1Q3AZI2_CEPFO</name>
<comment type="subcellular location">
    <subcellularLocation>
        <location evidence="1">Membrane</location>
        <topology evidence="1">Multi-pass membrane protein</topology>
    </subcellularLocation>
</comment>
<dbReference type="InterPro" id="IPR007248">
    <property type="entry name" value="Mpv17_PMP22"/>
</dbReference>
<feature type="transmembrane region" description="Helical" evidence="7">
    <location>
        <begin position="83"/>
        <end position="103"/>
    </location>
</feature>
<dbReference type="AlphaFoldDB" id="A0A1Q3AZI2"/>
<accession>A0A1Q3AZI2</accession>
<keyword evidence="6" id="KW-0862">Zinc</keyword>
<keyword evidence="6" id="KW-0479">Metal-binding</keyword>
<evidence type="ECO:0000256" key="6">
    <source>
        <dbReference type="PROSITE-ProRule" id="PRU00175"/>
    </source>
</evidence>
<dbReference type="GO" id="GO:0003723">
    <property type="term" value="F:RNA binding"/>
    <property type="evidence" value="ECO:0007669"/>
    <property type="project" value="InterPro"/>
</dbReference>
<keyword evidence="6" id="KW-0863">Zinc-finger</keyword>
<evidence type="ECO:0000256" key="2">
    <source>
        <dbReference type="ARBA" id="ARBA00006824"/>
    </source>
</evidence>
<keyword evidence="4 7" id="KW-1133">Transmembrane helix</keyword>
<dbReference type="EMBL" id="BDDD01000182">
    <property type="protein sequence ID" value="GAV61054.1"/>
    <property type="molecule type" value="Genomic_DNA"/>
</dbReference>